<dbReference type="AlphaFoldDB" id="A0A4Y9YII2"/>
<dbReference type="EMBL" id="SEKV01000208">
    <property type="protein sequence ID" value="TFY61407.1"/>
    <property type="molecule type" value="Genomic_DNA"/>
</dbReference>
<protein>
    <submittedName>
        <fullName evidence="2">Uncharacterized protein</fullName>
    </submittedName>
</protein>
<evidence type="ECO:0000313" key="2">
    <source>
        <dbReference type="EMBL" id="TFY61407.1"/>
    </source>
</evidence>
<feature type="signal peptide" evidence="1">
    <location>
        <begin position="1"/>
        <end position="18"/>
    </location>
</feature>
<accession>A0A4Y9YII2</accession>
<dbReference type="Gene3D" id="3.20.20.80">
    <property type="entry name" value="Glycosidases"/>
    <property type="match status" value="1"/>
</dbReference>
<evidence type="ECO:0000313" key="3">
    <source>
        <dbReference type="Proteomes" id="UP000298390"/>
    </source>
</evidence>
<evidence type="ECO:0000256" key="1">
    <source>
        <dbReference type="SAM" id="SignalP"/>
    </source>
</evidence>
<dbReference type="Proteomes" id="UP000298390">
    <property type="component" value="Unassembled WGS sequence"/>
</dbReference>
<gene>
    <name evidence="2" type="ORF">EVJ58_g4519</name>
</gene>
<reference evidence="2 3" key="1">
    <citation type="submission" date="2019-01" db="EMBL/GenBank/DDBJ databases">
        <title>Genome sequencing of the rare red list fungi Fomitopsis rosea.</title>
        <authorList>
            <person name="Buettner E."/>
            <person name="Kellner H."/>
        </authorList>
    </citation>
    <scope>NUCLEOTIDE SEQUENCE [LARGE SCALE GENOMIC DNA]</scope>
    <source>
        <strain evidence="2 3">DSM 105464</strain>
    </source>
</reference>
<name>A0A4Y9YII2_9APHY</name>
<sequence>MARLALAAAVALAGSALADTWCGKNYEQGTPVVPPGGQFPVPATSSSPLLAFRCAPAIKPYVASDASSPAGILIDTFITNFEIAGASGINLPSNGPLGDVIISVEVNGRVVTGGAVPLNSSKVELPFSLAGLTPQKSAYDIHPIPSYDNLTQLQEVITRMEEVGMYLMYDMRWTYQNDTSVAEQVNMVKNSPALLLWYTGDEPDGTSDPLNATAHAYDLIYELDGYHPVSLCLNCFDYYWTEYTSGTDIVMQDTYMISNNVTWSVEWDTTCNTTYGDCGCDDCLGNFEDISTRMDNFAYRLWATGWDTTKSVWTVPQGFGGGEYWPRPPTGPEFVVQSVLAINHGGMGVVSWDAPTTDDIWDYASILAQASPTLKEYIANDAATFAHYFYGQIDVGAWTVGGKTLVLATNLNYAEVTFSLGGVPGLAGRPVTQVLDSGASVSGNTLTFTSVGSGGWIVG</sequence>
<dbReference type="SUPFAM" id="SSF51445">
    <property type="entry name" value="(Trans)glycosidases"/>
    <property type="match status" value="1"/>
</dbReference>
<feature type="chain" id="PRO_5021433730" evidence="1">
    <location>
        <begin position="19"/>
        <end position="459"/>
    </location>
</feature>
<dbReference type="InterPro" id="IPR017853">
    <property type="entry name" value="GH"/>
</dbReference>
<organism evidence="2 3">
    <name type="scientific">Rhodofomes roseus</name>
    <dbReference type="NCBI Taxonomy" id="34475"/>
    <lineage>
        <taxon>Eukaryota</taxon>
        <taxon>Fungi</taxon>
        <taxon>Dikarya</taxon>
        <taxon>Basidiomycota</taxon>
        <taxon>Agaricomycotina</taxon>
        <taxon>Agaricomycetes</taxon>
        <taxon>Polyporales</taxon>
        <taxon>Rhodofomes</taxon>
    </lineage>
</organism>
<dbReference type="STRING" id="34475.A0A4Y9YII2"/>
<keyword evidence="1" id="KW-0732">Signal</keyword>
<proteinExistence type="predicted"/>
<comment type="caution">
    <text evidence="2">The sequence shown here is derived from an EMBL/GenBank/DDBJ whole genome shotgun (WGS) entry which is preliminary data.</text>
</comment>